<dbReference type="AlphaFoldDB" id="A0A5C6RG99"/>
<gene>
    <name evidence="1" type="ORF">FRY97_19495</name>
</gene>
<keyword evidence="2" id="KW-1185">Reference proteome</keyword>
<evidence type="ECO:0000313" key="2">
    <source>
        <dbReference type="Proteomes" id="UP000321580"/>
    </source>
</evidence>
<dbReference type="NCBIfam" id="TIGR04183">
    <property type="entry name" value="Por_Secre_tail"/>
    <property type="match status" value="1"/>
</dbReference>
<dbReference type="SUPFAM" id="SSF56219">
    <property type="entry name" value="DNase I-like"/>
    <property type="match status" value="1"/>
</dbReference>
<comment type="caution">
    <text evidence="1">The sequence shown here is derived from an EMBL/GenBank/DDBJ whole genome shotgun (WGS) entry which is preliminary data.</text>
</comment>
<name>A0A5C6RG99_9BACT</name>
<protein>
    <submittedName>
        <fullName evidence="1">T9SS type A sorting domain-containing protein</fullName>
    </submittedName>
</protein>
<dbReference type="PANTHER" id="PTHR42834">
    <property type="entry name" value="ENDONUCLEASE/EXONUCLEASE/PHOSPHATASE FAMILY PROTEIN (AFU_ORTHOLOGUE AFUA_3G09210)"/>
    <property type="match status" value="1"/>
</dbReference>
<accession>A0A5C6RG99</accession>
<dbReference type="OrthoDB" id="9800417at2"/>
<dbReference type="EMBL" id="VOOR01000063">
    <property type="protein sequence ID" value="TXB61366.1"/>
    <property type="molecule type" value="Genomic_DNA"/>
</dbReference>
<dbReference type="InterPro" id="IPR036691">
    <property type="entry name" value="Endo/exonu/phosph_ase_sf"/>
</dbReference>
<reference evidence="1 2" key="1">
    <citation type="submission" date="2019-08" db="EMBL/GenBank/DDBJ databases">
        <title>Genome of Phaeodactylibacter luteus.</title>
        <authorList>
            <person name="Bowman J.P."/>
        </authorList>
    </citation>
    <scope>NUCLEOTIDE SEQUENCE [LARGE SCALE GENOMIC DNA]</scope>
    <source>
        <strain evidence="1 2">KCTC 42180</strain>
    </source>
</reference>
<organism evidence="1 2">
    <name type="scientific">Phaeodactylibacter luteus</name>
    <dbReference type="NCBI Taxonomy" id="1564516"/>
    <lineage>
        <taxon>Bacteria</taxon>
        <taxon>Pseudomonadati</taxon>
        <taxon>Bacteroidota</taxon>
        <taxon>Saprospiria</taxon>
        <taxon>Saprospirales</taxon>
        <taxon>Haliscomenobacteraceae</taxon>
        <taxon>Phaeodactylibacter</taxon>
    </lineage>
</organism>
<dbReference type="Proteomes" id="UP000321580">
    <property type="component" value="Unassembled WGS sequence"/>
</dbReference>
<dbReference type="Gene3D" id="3.60.10.10">
    <property type="entry name" value="Endonuclease/exonuclease/phosphatase"/>
    <property type="match status" value="1"/>
</dbReference>
<dbReference type="InterPro" id="IPR026444">
    <property type="entry name" value="Secre_tail"/>
</dbReference>
<dbReference type="CDD" id="cd04486">
    <property type="entry name" value="YhcR_OBF_like"/>
    <property type="match status" value="1"/>
</dbReference>
<sequence>MLVMLKYSLRIPILLCLFGIFLNSTIAQNTQIWEIQGTGASSPVVGQTVTTQNNVVTARGNGFFTIQSRTEDSDNDPSTSDAIVVANSYFGQVGDVVNVTGQVLEEDGLTVLAGPGLIITPTGQTAPLPEAVAFSSSFPSPAFTVPHSLERVEGMRIQFQGFANGPSSGSSDVVPVRMSPDRVFREPGISAPGLPGLPVFDTNPELFWLDPNGLNAPNNRFIESNAQISATGIIIEADEGYWLALPDAYTVEPGPAAQPVREKADGEFTIGCLNTLFLIAENSNAETKYQKIARYIIDQMRVPDVVAIQEAGSLSALNNLAFFLEQAHPDAKYDAYLLPTNLDLKTGYLVREDFSGVEVAQLGADEPFTFSGGLLHDRPPLLLRFNLPTSPPTPVQVLNLHIRSLLGIEGSTSAFVRNKRHQQAVSVAEMVSELQEDGNLIVVGDFNAFEFTDGYVDVFAQISGQESLGAQFEPLPVVSPPLEAEILKLPAPQRYSYVFDGSAQALDHCLTGNFTGLISNGMQYARGNADFTTGYANNTSSPLRASDHDGFVLFIEPEAPVATAAPATPAPPITMGGPNPAAAGQLLYVESAYSLESVRIVNMSGQEVWQAEIQGQSGHISWPMLPSGLYLLQVANEMGSMAFKWAGR</sequence>
<dbReference type="PANTHER" id="PTHR42834:SF1">
    <property type="entry name" value="ENDONUCLEASE_EXONUCLEASE_PHOSPHATASE FAMILY PROTEIN (AFU_ORTHOLOGUE AFUA_3G09210)"/>
    <property type="match status" value="1"/>
</dbReference>
<proteinExistence type="predicted"/>
<evidence type="ECO:0000313" key="1">
    <source>
        <dbReference type="EMBL" id="TXB61366.1"/>
    </source>
</evidence>